<dbReference type="InterPro" id="IPR020103">
    <property type="entry name" value="PsdUridine_synth_cat_dom_sf"/>
</dbReference>
<evidence type="ECO:0000256" key="3">
    <source>
        <dbReference type="PROSITE-ProRule" id="PRU00182"/>
    </source>
</evidence>
<keyword evidence="7" id="KW-1185">Reference proteome</keyword>
<dbReference type="CDD" id="cd02869">
    <property type="entry name" value="PseudoU_synth_RluA_like"/>
    <property type="match status" value="1"/>
</dbReference>
<dbReference type="Gene3D" id="3.10.290.10">
    <property type="entry name" value="RNA-binding S4 domain"/>
    <property type="match status" value="1"/>
</dbReference>
<dbReference type="InterPro" id="IPR050188">
    <property type="entry name" value="RluA_PseudoU_synthase"/>
</dbReference>
<name>A0ABS9ELQ8_9BACT</name>
<comment type="caution">
    <text evidence="6">The sequence shown here is derived from an EMBL/GenBank/DDBJ whole genome shotgun (WGS) entry which is preliminary data.</text>
</comment>
<dbReference type="InterPro" id="IPR006145">
    <property type="entry name" value="PsdUridine_synth_RsuA/RluA"/>
</dbReference>
<reference evidence="6 7" key="1">
    <citation type="submission" date="2022-01" db="EMBL/GenBank/DDBJ databases">
        <title>Dethiosulfovibrio faecalis sp. nov., a novel proteolytic, non-sulfur-reducing bacterium isolated from a marine aquaculture solid waste bioreactor.</title>
        <authorList>
            <person name="Grabowski S."/>
            <person name="Apolinario E."/>
            <person name="Schneider N."/>
            <person name="Marshall C.W."/>
            <person name="Sowers K.R."/>
        </authorList>
    </citation>
    <scope>NUCLEOTIDE SEQUENCE [LARGE SCALE GENOMIC DNA]</scope>
    <source>
        <strain evidence="6 7">DSM 12537</strain>
    </source>
</reference>
<comment type="function">
    <text evidence="4">Responsible for synthesis of pseudouridine from uracil.</text>
</comment>
<evidence type="ECO:0000256" key="2">
    <source>
        <dbReference type="ARBA" id="ARBA00023235"/>
    </source>
</evidence>
<comment type="similarity">
    <text evidence="1 4">Belongs to the pseudouridine synthase RluA family.</text>
</comment>
<proteinExistence type="inferred from homology"/>
<keyword evidence="3" id="KW-0694">RNA-binding</keyword>
<dbReference type="Proteomes" id="UP001200430">
    <property type="component" value="Unassembled WGS sequence"/>
</dbReference>
<evidence type="ECO:0000259" key="5">
    <source>
        <dbReference type="Pfam" id="PF00849"/>
    </source>
</evidence>
<evidence type="ECO:0000313" key="6">
    <source>
        <dbReference type="EMBL" id="MCF4142080.1"/>
    </source>
</evidence>
<organism evidence="6 7">
    <name type="scientific">Dethiosulfovibrio marinus</name>
    <dbReference type="NCBI Taxonomy" id="133532"/>
    <lineage>
        <taxon>Bacteria</taxon>
        <taxon>Thermotogati</taxon>
        <taxon>Synergistota</taxon>
        <taxon>Synergistia</taxon>
        <taxon>Synergistales</taxon>
        <taxon>Dethiosulfovibrionaceae</taxon>
        <taxon>Dethiosulfovibrio</taxon>
    </lineage>
</organism>
<evidence type="ECO:0000313" key="7">
    <source>
        <dbReference type="Proteomes" id="UP001200430"/>
    </source>
</evidence>
<dbReference type="PANTHER" id="PTHR21600">
    <property type="entry name" value="MITOCHONDRIAL RNA PSEUDOURIDINE SYNTHASE"/>
    <property type="match status" value="1"/>
</dbReference>
<evidence type="ECO:0000256" key="1">
    <source>
        <dbReference type="ARBA" id="ARBA00010876"/>
    </source>
</evidence>
<keyword evidence="2 4" id="KW-0413">Isomerase</keyword>
<gene>
    <name evidence="6" type="ORF">L2W38_04525</name>
</gene>
<dbReference type="SUPFAM" id="SSF55174">
    <property type="entry name" value="Alpha-L RNA-binding motif"/>
    <property type="match status" value="1"/>
</dbReference>
<sequence>MSERNEGLDPIKFVDEESLSDQGQALSACPEEEKIVVPPDMDGIRMDVFLSDFLGVSRTFIQRVISDGYVKVFQGKRVKPSRSVLAGESLRFRLPPPQRTDLVPEPVDFSVVYEDDDIIVVDKPAGVVVHPAPGHWRGTLVHGLLYRYPDIGTINDVVRPGIVHRLDSTTSGLLVVARNTLSLNELQRSFRDREVGKFYLALSDGRVVGERMSLDAPIGRDRNNRYRMTVTDDGKDARTDVYPLWNRGRYSFMICELHSGRTHQIRVHLRHLGAPLVGDELYGFRKKVRKSDPLLEGRVFLHAWKLVLPHPRTAEIMNFRSVLPRDLSSVLSRVLSIGRN</sequence>
<dbReference type="Pfam" id="PF00849">
    <property type="entry name" value="PseudoU_synth_2"/>
    <property type="match status" value="1"/>
</dbReference>
<dbReference type="CDD" id="cd00165">
    <property type="entry name" value="S4"/>
    <property type="match status" value="1"/>
</dbReference>
<dbReference type="Gene3D" id="3.30.2350.10">
    <property type="entry name" value="Pseudouridine synthase"/>
    <property type="match status" value="1"/>
</dbReference>
<dbReference type="EC" id="5.4.99.-" evidence="4"/>
<dbReference type="InterPro" id="IPR006225">
    <property type="entry name" value="PsdUridine_synth_RluC/D"/>
</dbReference>
<protein>
    <recommendedName>
        <fullName evidence="4">Pseudouridine synthase</fullName>
        <ecNumber evidence="4">5.4.99.-</ecNumber>
    </recommendedName>
</protein>
<dbReference type="EMBL" id="JAKGUD010000003">
    <property type="protein sequence ID" value="MCF4142080.1"/>
    <property type="molecule type" value="Genomic_DNA"/>
</dbReference>
<dbReference type="RefSeq" id="WP_236098833.1">
    <property type="nucleotide sequence ID" value="NZ_JAKGUD010000003.1"/>
</dbReference>
<dbReference type="PANTHER" id="PTHR21600:SF44">
    <property type="entry name" value="RIBOSOMAL LARGE SUBUNIT PSEUDOURIDINE SYNTHASE D"/>
    <property type="match status" value="1"/>
</dbReference>
<dbReference type="NCBIfam" id="TIGR00005">
    <property type="entry name" value="rluA_subfam"/>
    <property type="match status" value="1"/>
</dbReference>
<comment type="catalytic activity">
    <reaction evidence="4">
        <text>a uridine in RNA = a pseudouridine in RNA</text>
        <dbReference type="Rhea" id="RHEA:48348"/>
        <dbReference type="Rhea" id="RHEA-COMP:12068"/>
        <dbReference type="Rhea" id="RHEA-COMP:12069"/>
        <dbReference type="ChEBI" id="CHEBI:65314"/>
        <dbReference type="ChEBI" id="CHEBI:65315"/>
    </reaction>
</comment>
<dbReference type="PROSITE" id="PS50889">
    <property type="entry name" value="S4"/>
    <property type="match status" value="1"/>
</dbReference>
<evidence type="ECO:0000256" key="4">
    <source>
        <dbReference type="RuleBase" id="RU362028"/>
    </source>
</evidence>
<accession>A0ABS9ELQ8</accession>
<feature type="domain" description="Pseudouridine synthase RsuA/RluA-like" evidence="5">
    <location>
        <begin position="117"/>
        <end position="271"/>
    </location>
</feature>
<dbReference type="PROSITE" id="PS01129">
    <property type="entry name" value="PSI_RLU"/>
    <property type="match status" value="1"/>
</dbReference>
<dbReference type="InterPro" id="IPR036986">
    <property type="entry name" value="S4_RNA-bd_sf"/>
</dbReference>
<dbReference type="InterPro" id="IPR006224">
    <property type="entry name" value="PsdUridine_synth_RluA-like_CS"/>
</dbReference>
<dbReference type="SUPFAM" id="SSF55120">
    <property type="entry name" value="Pseudouridine synthase"/>
    <property type="match status" value="1"/>
</dbReference>